<gene>
    <name evidence="8" type="ORF">TRUGW13939_01614</name>
</gene>
<feature type="transmembrane region" description="Helical" evidence="6">
    <location>
        <begin position="287"/>
        <end position="311"/>
    </location>
</feature>
<evidence type="ECO:0000256" key="4">
    <source>
        <dbReference type="ARBA" id="ARBA00023136"/>
    </source>
</evidence>
<keyword evidence="3 6" id="KW-1133">Transmembrane helix</keyword>
<dbReference type="SUPFAM" id="SSF81321">
    <property type="entry name" value="Family A G protein-coupled receptor-like"/>
    <property type="match status" value="1"/>
</dbReference>
<dbReference type="KEGG" id="trg:TRUGW13939_01614"/>
<feature type="transmembrane region" description="Helical" evidence="6">
    <location>
        <begin position="255"/>
        <end position="275"/>
    </location>
</feature>
<feature type="region of interest" description="Disordered" evidence="5">
    <location>
        <begin position="363"/>
        <end position="389"/>
    </location>
</feature>
<dbReference type="Pfam" id="PF11970">
    <property type="entry name" value="GPR_Gpa2_C"/>
    <property type="match status" value="1"/>
</dbReference>
<proteinExistence type="predicted"/>
<comment type="subcellular location">
    <subcellularLocation>
        <location evidence="1">Membrane</location>
        <topology evidence="1">Multi-pass membrane protein</topology>
    </subcellularLocation>
</comment>
<dbReference type="GeneID" id="55989124"/>
<feature type="transmembrane region" description="Helical" evidence="6">
    <location>
        <begin position="132"/>
        <end position="150"/>
    </location>
</feature>
<keyword evidence="2 6" id="KW-0812">Transmembrane</keyword>
<evidence type="ECO:0000256" key="1">
    <source>
        <dbReference type="ARBA" id="ARBA00004141"/>
    </source>
</evidence>
<organism evidence="8 9">
    <name type="scientific">Talaromyces rugulosus</name>
    <name type="common">Penicillium rugulosum</name>
    <dbReference type="NCBI Taxonomy" id="121627"/>
    <lineage>
        <taxon>Eukaryota</taxon>
        <taxon>Fungi</taxon>
        <taxon>Dikarya</taxon>
        <taxon>Ascomycota</taxon>
        <taxon>Pezizomycotina</taxon>
        <taxon>Eurotiomycetes</taxon>
        <taxon>Eurotiomycetidae</taxon>
        <taxon>Eurotiales</taxon>
        <taxon>Trichocomaceae</taxon>
        <taxon>Talaromyces</taxon>
        <taxon>Talaromyces sect. Islandici</taxon>
    </lineage>
</organism>
<feature type="domain" description="G protein-coupled receptor GPR1/2/3 C-terminal" evidence="7">
    <location>
        <begin position="248"/>
        <end position="316"/>
    </location>
</feature>
<feature type="transmembrane region" description="Helical" evidence="6">
    <location>
        <begin position="157"/>
        <end position="178"/>
    </location>
</feature>
<sequence>MVSVPWPVDLLHSGGDSSSLFTRNPVLDINPLPSTQYRGLIAISILAFASVLATTGLLCFITYRIFFSKRGDKRYLGHNQYIILIYNLLLADLQQSLGFIICIHWVRNDAIRAGTAACFLQGLWLQVGDPGSGLFVMAIAAHTFMLVTFGRKIEHKWFVLAVIAVWCFLAVIVAIPIASHGVDVMIPSGAWCWISSKYEIDRLWTHYLWIFLAEFGTVILYAIMYFQLRRQISASSILGASGSAQVESLKRLRRVVGYMVIYPVAYVVLSLPLAAGRMASARGEQPSMAYFCVAGAMMTSSGMVDVVVYTLTRRNLITDSEYRGNSAYNNIVSGHRNTNSHRHHHHYGGRSANLTTTVTSTVAGGGGWKNHRGNNRSSNSEGSGSTDNIVQQPKDIELGQLGKVYQQTTIEVTSEPAFLANPSPRSSQEERRVSTDHRPMW</sequence>
<dbReference type="AlphaFoldDB" id="A0A7H8QKT8"/>
<feature type="region of interest" description="Disordered" evidence="5">
    <location>
        <begin position="415"/>
        <end position="441"/>
    </location>
</feature>
<feature type="compositionally biased region" description="Basic and acidic residues" evidence="5">
    <location>
        <begin position="427"/>
        <end position="441"/>
    </location>
</feature>
<evidence type="ECO:0000313" key="9">
    <source>
        <dbReference type="Proteomes" id="UP000509510"/>
    </source>
</evidence>
<keyword evidence="9" id="KW-1185">Reference proteome</keyword>
<reference evidence="9" key="1">
    <citation type="submission" date="2020-06" db="EMBL/GenBank/DDBJ databases">
        <title>A chromosome-scale genome assembly of Talaromyces rugulosus W13939.</title>
        <authorList>
            <person name="Wang B."/>
            <person name="Guo L."/>
            <person name="Ye K."/>
            <person name="Wang L."/>
        </authorList>
    </citation>
    <scope>NUCLEOTIDE SEQUENCE [LARGE SCALE GENOMIC DNA]</scope>
    <source>
        <strain evidence="9">W13939</strain>
    </source>
</reference>
<accession>A0A7H8QKT8</accession>
<dbReference type="PANTHER" id="PTHR23112">
    <property type="entry name" value="G PROTEIN-COUPLED RECEPTOR 157-RELATED"/>
    <property type="match status" value="1"/>
</dbReference>
<evidence type="ECO:0000259" key="7">
    <source>
        <dbReference type="Pfam" id="PF11970"/>
    </source>
</evidence>
<feature type="transmembrane region" description="Helical" evidence="6">
    <location>
        <begin position="84"/>
        <end position="106"/>
    </location>
</feature>
<dbReference type="PANTHER" id="PTHR23112:SF37">
    <property type="entry name" value="G PROTEIN-COUPLED RECEPTOR GPR1"/>
    <property type="match status" value="1"/>
</dbReference>
<evidence type="ECO:0000256" key="3">
    <source>
        <dbReference type="ARBA" id="ARBA00022989"/>
    </source>
</evidence>
<evidence type="ECO:0000313" key="8">
    <source>
        <dbReference type="EMBL" id="QKX54527.1"/>
    </source>
</evidence>
<dbReference type="EMBL" id="CP055898">
    <property type="protein sequence ID" value="QKX54527.1"/>
    <property type="molecule type" value="Genomic_DNA"/>
</dbReference>
<evidence type="ECO:0000256" key="5">
    <source>
        <dbReference type="SAM" id="MobiDB-lite"/>
    </source>
</evidence>
<dbReference type="InterPro" id="IPR022596">
    <property type="entry name" value="GPR1/2/3_C"/>
</dbReference>
<dbReference type="Gene3D" id="1.20.1070.10">
    <property type="entry name" value="Rhodopsin 7-helix transmembrane proteins"/>
    <property type="match status" value="1"/>
</dbReference>
<name>A0A7H8QKT8_TALRU</name>
<feature type="transmembrane region" description="Helical" evidence="6">
    <location>
        <begin position="207"/>
        <end position="226"/>
    </location>
</feature>
<dbReference type="GO" id="GO:0007189">
    <property type="term" value="P:adenylate cyclase-activating G protein-coupled receptor signaling pathway"/>
    <property type="evidence" value="ECO:0007669"/>
    <property type="project" value="TreeGrafter"/>
</dbReference>
<evidence type="ECO:0000256" key="2">
    <source>
        <dbReference type="ARBA" id="ARBA00022692"/>
    </source>
</evidence>
<dbReference type="GO" id="GO:0005886">
    <property type="term" value="C:plasma membrane"/>
    <property type="evidence" value="ECO:0007669"/>
    <property type="project" value="TreeGrafter"/>
</dbReference>
<feature type="transmembrane region" description="Helical" evidence="6">
    <location>
        <begin position="40"/>
        <end position="63"/>
    </location>
</feature>
<keyword evidence="4 6" id="KW-0472">Membrane</keyword>
<dbReference type="OrthoDB" id="100006at2759"/>
<dbReference type="Proteomes" id="UP000509510">
    <property type="component" value="Chromosome I"/>
</dbReference>
<dbReference type="RefSeq" id="XP_035340706.1">
    <property type="nucleotide sequence ID" value="XM_035484813.1"/>
</dbReference>
<protein>
    <recommendedName>
        <fullName evidence="7">G protein-coupled receptor GPR1/2/3 C-terminal domain-containing protein</fullName>
    </recommendedName>
</protein>
<feature type="compositionally biased region" description="Low complexity" evidence="5">
    <location>
        <begin position="375"/>
        <end position="385"/>
    </location>
</feature>
<evidence type="ECO:0000256" key="6">
    <source>
        <dbReference type="SAM" id="Phobius"/>
    </source>
</evidence>
<dbReference type="GO" id="GO:0004930">
    <property type="term" value="F:G protein-coupled receptor activity"/>
    <property type="evidence" value="ECO:0007669"/>
    <property type="project" value="TreeGrafter"/>
</dbReference>